<dbReference type="CDD" id="cd06150">
    <property type="entry name" value="YjgF_YER057c_UK114_like_2"/>
    <property type="match status" value="1"/>
</dbReference>
<keyword evidence="2" id="KW-1185">Reference proteome</keyword>
<dbReference type="OrthoDB" id="9803101at2"/>
<proteinExistence type="predicted"/>
<reference evidence="2" key="1">
    <citation type="submission" date="2016-10" db="EMBL/GenBank/DDBJ databases">
        <authorList>
            <person name="Varghese N."/>
            <person name="Submissions S."/>
        </authorList>
    </citation>
    <scope>NUCLEOTIDE SEQUENCE [LARGE SCALE GENOMIC DNA]</scope>
    <source>
        <strain evidence="2">DSM 1565</strain>
    </source>
</reference>
<dbReference type="Gene3D" id="3.30.1330.40">
    <property type="entry name" value="RutC-like"/>
    <property type="match status" value="1"/>
</dbReference>
<dbReference type="InterPro" id="IPR035709">
    <property type="entry name" value="YoaB-like"/>
</dbReference>
<dbReference type="RefSeq" id="WP_092868134.1">
    <property type="nucleotide sequence ID" value="NZ_FPCH01000002.1"/>
</dbReference>
<dbReference type="InterPro" id="IPR006175">
    <property type="entry name" value="YjgF/YER057c/UK114"/>
</dbReference>
<sequence length="115" mass="12489">MTVTRYETSPVYSKVTEANGFVFTAGVIPTDLSKDVEGQTAEVLTEIDRLLALAGTDKSKVVQATVWLNDIRHRDGMNKAWGVWLDGKGAPARACVEAKVIDPKMLVEISVVAVK</sequence>
<gene>
    <name evidence="1" type="ORF">SAMN04488557_1801</name>
</gene>
<dbReference type="AlphaFoldDB" id="A0A1I7NEA3"/>
<evidence type="ECO:0000313" key="1">
    <source>
        <dbReference type="EMBL" id="SFV33002.1"/>
    </source>
</evidence>
<dbReference type="InterPro" id="IPR035959">
    <property type="entry name" value="RutC-like_sf"/>
</dbReference>
<dbReference type="PANTHER" id="PTHR47328">
    <property type="match status" value="1"/>
</dbReference>
<protein>
    <submittedName>
        <fullName evidence="1">Enamine deaminase RidA, house cleaning of reactive enamine intermediates, YjgF/YER057c/UK114 family</fullName>
    </submittedName>
</protein>
<name>A0A1I7NEA3_9HYPH</name>
<dbReference type="Proteomes" id="UP000199423">
    <property type="component" value="Unassembled WGS sequence"/>
</dbReference>
<dbReference type="PANTHER" id="PTHR47328:SF1">
    <property type="entry name" value="RUTC FAMILY PROTEIN YOAB"/>
    <property type="match status" value="1"/>
</dbReference>
<dbReference type="STRING" id="51670.SAMN04488557_1801"/>
<accession>A0A1I7NEA3</accession>
<dbReference type="Pfam" id="PF01042">
    <property type="entry name" value="Ribonuc_L-PSP"/>
    <property type="match status" value="1"/>
</dbReference>
<organism evidence="1 2">
    <name type="scientific">Hyphomicrobium facile</name>
    <dbReference type="NCBI Taxonomy" id="51670"/>
    <lineage>
        <taxon>Bacteria</taxon>
        <taxon>Pseudomonadati</taxon>
        <taxon>Pseudomonadota</taxon>
        <taxon>Alphaproteobacteria</taxon>
        <taxon>Hyphomicrobiales</taxon>
        <taxon>Hyphomicrobiaceae</taxon>
        <taxon>Hyphomicrobium</taxon>
    </lineage>
</organism>
<evidence type="ECO:0000313" key="2">
    <source>
        <dbReference type="Proteomes" id="UP000199423"/>
    </source>
</evidence>
<dbReference type="EMBL" id="FPCH01000002">
    <property type="protein sequence ID" value="SFV33002.1"/>
    <property type="molecule type" value="Genomic_DNA"/>
</dbReference>
<dbReference type="SUPFAM" id="SSF55298">
    <property type="entry name" value="YjgF-like"/>
    <property type="match status" value="1"/>
</dbReference>